<evidence type="ECO:0000256" key="3">
    <source>
        <dbReference type="ARBA" id="ARBA00022982"/>
    </source>
</evidence>
<keyword evidence="1 6" id="KW-0813">Transport</keyword>
<dbReference type="InterPro" id="IPR017896">
    <property type="entry name" value="4Fe4S_Fe-S-bd"/>
</dbReference>
<dbReference type="GO" id="GO:0051536">
    <property type="term" value="F:iron-sulfur cluster binding"/>
    <property type="evidence" value="ECO:0007669"/>
    <property type="project" value="UniProtKB-KW"/>
</dbReference>
<dbReference type="InterPro" id="IPR017900">
    <property type="entry name" value="4Fe4S_Fe_S_CS"/>
</dbReference>
<keyword evidence="2 6" id="KW-0479">Metal-binding</keyword>
<keyword evidence="5 6" id="KW-0411">Iron-sulfur</keyword>
<feature type="domain" description="4Fe-4S ferredoxin-type" evidence="7">
    <location>
        <begin position="1"/>
        <end position="28"/>
    </location>
</feature>
<evidence type="ECO:0000256" key="1">
    <source>
        <dbReference type="ARBA" id="ARBA00022448"/>
    </source>
</evidence>
<dbReference type="Proteomes" id="UP000823618">
    <property type="component" value="Unassembled WGS sequence"/>
</dbReference>
<dbReference type="PRINTS" id="PR00352">
    <property type="entry name" value="3FE4SFRDOXIN"/>
</dbReference>
<evidence type="ECO:0000313" key="8">
    <source>
        <dbReference type="EMBL" id="MBO8464249.1"/>
    </source>
</evidence>
<dbReference type="InterPro" id="IPR051269">
    <property type="entry name" value="Fe-S_cluster_ET"/>
</dbReference>
<evidence type="ECO:0000256" key="4">
    <source>
        <dbReference type="ARBA" id="ARBA00023004"/>
    </source>
</evidence>
<keyword evidence="4 6" id="KW-0408">Iron</keyword>
<dbReference type="AlphaFoldDB" id="A0A9D9I1F9"/>
<dbReference type="InterPro" id="IPR001080">
    <property type="entry name" value="3Fe4S_ferredoxin"/>
</dbReference>
<dbReference type="Gene3D" id="3.30.70.20">
    <property type="match status" value="1"/>
</dbReference>
<dbReference type="GO" id="GO:0005506">
    <property type="term" value="F:iron ion binding"/>
    <property type="evidence" value="ECO:0007669"/>
    <property type="project" value="UniProtKB-UniRule"/>
</dbReference>
<evidence type="ECO:0000313" key="9">
    <source>
        <dbReference type="Proteomes" id="UP000823618"/>
    </source>
</evidence>
<protein>
    <recommendedName>
        <fullName evidence="6">Ferredoxin</fullName>
    </recommendedName>
</protein>
<proteinExistence type="predicted"/>
<accession>A0A9D9I1F9</accession>
<reference evidence="8" key="1">
    <citation type="submission" date="2020-10" db="EMBL/GenBank/DDBJ databases">
        <authorList>
            <person name="Gilroy R."/>
        </authorList>
    </citation>
    <scope>NUCLEOTIDE SEQUENCE</scope>
    <source>
        <strain evidence="8">E3-2379</strain>
    </source>
</reference>
<comment type="function">
    <text evidence="6">Ferredoxins are iron-sulfur proteins that transfer electrons in a wide variety of metabolic reactions.</text>
</comment>
<dbReference type="SUPFAM" id="SSF54862">
    <property type="entry name" value="4Fe-4S ferredoxins"/>
    <property type="match status" value="1"/>
</dbReference>
<comment type="caution">
    <text evidence="8">The sequence shown here is derived from an EMBL/GenBank/DDBJ whole genome shotgun (WGS) entry which is preliminary data.</text>
</comment>
<organism evidence="8 9">
    <name type="scientific">Candidatus Scybalomonas excrementavium</name>
    <dbReference type="NCBI Taxonomy" id="2840943"/>
    <lineage>
        <taxon>Bacteria</taxon>
        <taxon>Bacillati</taxon>
        <taxon>Bacillota</taxon>
        <taxon>Clostridia</taxon>
        <taxon>Lachnospirales</taxon>
        <taxon>Lachnospiraceae</taxon>
        <taxon>Lachnospiraceae incertae sedis</taxon>
        <taxon>Candidatus Scybalomonas</taxon>
    </lineage>
</organism>
<dbReference type="PROSITE" id="PS51379">
    <property type="entry name" value="4FE4S_FER_2"/>
    <property type="match status" value="1"/>
</dbReference>
<dbReference type="Pfam" id="PF13459">
    <property type="entry name" value="Fer4_15"/>
    <property type="match status" value="1"/>
</dbReference>
<evidence type="ECO:0000259" key="7">
    <source>
        <dbReference type="PROSITE" id="PS51379"/>
    </source>
</evidence>
<reference evidence="8" key="2">
    <citation type="journal article" date="2021" name="PeerJ">
        <title>Extensive microbial diversity within the chicken gut microbiome revealed by metagenomics and culture.</title>
        <authorList>
            <person name="Gilroy R."/>
            <person name="Ravi A."/>
            <person name="Getino M."/>
            <person name="Pursley I."/>
            <person name="Horton D.L."/>
            <person name="Alikhan N.F."/>
            <person name="Baker D."/>
            <person name="Gharbi K."/>
            <person name="Hall N."/>
            <person name="Watson M."/>
            <person name="Adriaenssens E.M."/>
            <person name="Foster-Nyarko E."/>
            <person name="Jarju S."/>
            <person name="Secka A."/>
            <person name="Antonio M."/>
            <person name="Oren A."/>
            <person name="Chaudhuri R.R."/>
            <person name="La Ragione R."/>
            <person name="Hildebrand F."/>
            <person name="Pallen M.J."/>
        </authorList>
    </citation>
    <scope>NUCLEOTIDE SEQUENCE</scope>
    <source>
        <strain evidence="8">E3-2379</strain>
    </source>
</reference>
<keyword evidence="3 6" id="KW-0249">Electron transport</keyword>
<evidence type="ECO:0000256" key="6">
    <source>
        <dbReference type="RuleBase" id="RU368020"/>
    </source>
</evidence>
<gene>
    <name evidence="8" type="ORF">IAC13_09990</name>
</gene>
<dbReference type="EMBL" id="JADIML010000286">
    <property type="protein sequence ID" value="MBO8464249.1"/>
    <property type="molecule type" value="Genomic_DNA"/>
</dbReference>
<dbReference type="PROSITE" id="PS00198">
    <property type="entry name" value="4FE4S_FER_1"/>
    <property type="match status" value="1"/>
</dbReference>
<name>A0A9D9I1F9_9FIRM</name>
<dbReference type="PANTHER" id="PTHR36923">
    <property type="entry name" value="FERREDOXIN"/>
    <property type="match status" value="1"/>
</dbReference>
<dbReference type="PANTHER" id="PTHR36923:SF3">
    <property type="entry name" value="FERREDOXIN"/>
    <property type="match status" value="1"/>
</dbReference>
<evidence type="ECO:0000256" key="2">
    <source>
        <dbReference type="ARBA" id="ARBA00022723"/>
    </source>
</evidence>
<evidence type="ECO:0000256" key="5">
    <source>
        <dbReference type="ARBA" id="ARBA00023014"/>
    </source>
</evidence>
<sequence length="61" mass="6432">MNAYVNENCIGCGVCVGICEDVFQMKDDGFAEAIGEVPEEFEALAKDAGDSCPVDAIELGE</sequence>
<dbReference type="GO" id="GO:0009055">
    <property type="term" value="F:electron transfer activity"/>
    <property type="evidence" value="ECO:0007669"/>
    <property type="project" value="UniProtKB-UniRule"/>
</dbReference>